<evidence type="ECO:0000256" key="9">
    <source>
        <dbReference type="SAM" id="Phobius"/>
    </source>
</evidence>
<comment type="similarity">
    <text evidence="8">Belongs to the TsuA/YedE (TC 9.B.102) family.</text>
</comment>
<proteinExistence type="inferred from homology"/>
<dbReference type="OrthoDB" id="9814020at2"/>
<dbReference type="Pfam" id="PF04143">
    <property type="entry name" value="Sulf_transp"/>
    <property type="match status" value="1"/>
</dbReference>
<evidence type="ECO:0000256" key="7">
    <source>
        <dbReference type="ARBA" id="ARBA00023136"/>
    </source>
</evidence>
<dbReference type="STRING" id="1402135.SAMN05444149_105207"/>
<dbReference type="InterPro" id="IPR007272">
    <property type="entry name" value="Sulf_transp_TsuA/YedE"/>
</dbReference>
<name>A0A221JYR7_9RHOB</name>
<evidence type="ECO:0000256" key="8">
    <source>
        <dbReference type="ARBA" id="ARBA00035655"/>
    </source>
</evidence>
<dbReference type="PANTHER" id="PTHR30574">
    <property type="entry name" value="INNER MEMBRANE PROTEIN YEDE"/>
    <property type="match status" value="1"/>
</dbReference>
<evidence type="ECO:0000256" key="3">
    <source>
        <dbReference type="ARBA" id="ARBA00022475"/>
    </source>
</evidence>
<dbReference type="AlphaFoldDB" id="A0A221JYR7"/>
<evidence type="ECO:0000313" key="10">
    <source>
        <dbReference type="EMBL" id="ASM71803.1"/>
    </source>
</evidence>
<keyword evidence="7 9" id="KW-0472">Membrane</keyword>
<gene>
    <name evidence="10" type="ORF">SULPSESMR1_00975</name>
</gene>
<evidence type="ECO:0000256" key="1">
    <source>
        <dbReference type="ARBA" id="ARBA00004429"/>
    </source>
</evidence>
<evidence type="ECO:0000256" key="5">
    <source>
        <dbReference type="ARBA" id="ARBA00022692"/>
    </source>
</evidence>
<feature type="transmembrane region" description="Helical" evidence="9">
    <location>
        <begin position="118"/>
        <end position="139"/>
    </location>
</feature>
<dbReference type="EMBL" id="CP022415">
    <property type="protein sequence ID" value="ASM71803.1"/>
    <property type="molecule type" value="Genomic_DNA"/>
</dbReference>
<keyword evidence="11" id="KW-1185">Reference proteome</keyword>
<dbReference type="KEGG" id="spse:SULPSESMR1_00975"/>
<organism evidence="10 11">
    <name type="scientific">Pseudosulfitobacter pseudonitzschiae</name>
    <dbReference type="NCBI Taxonomy" id="1402135"/>
    <lineage>
        <taxon>Bacteria</taxon>
        <taxon>Pseudomonadati</taxon>
        <taxon>Pseudomonadota</taxon>
        <taxon>Alphaproteobacteria</taxon>
        <taxon>Rhodobacterales</taxon>
        <taxon>Roseobacteraceae</taxon>
        <taxon>Pseudosulfitobacter</taxon>
    </lineage>
</organism>
<evidence type="ECO:0000313" key="11">
    <source>
        <dbReference type="Proteomes" id="UP000199754"/>
    </source>
</evidence>
<reference evidence="10 11" key="1">
    <citation type="submission" date="2017-07" db="EMBL/GenBank/DDBJ databases">
        <title>Genome Sequence of Sulfitobacter pseudonitzschiae Strain SMR1 Isolated from a culture of the Diatom Skeletonema marinoi.</title>
        <authorList>
            <person name="Topel M."/>
            <person name="Pinder M.I.M."/>
            <person name="Johansson O.N."/>
            <person name="Kourtchenko O."/>
            <person name="Godhe A."/>
            <person name="Clarke A.K."/>
        </authorList>
    </citation>
    <scope>NUCLEOTIDE SEQUENCE [LARGE SCALE GENOMIC DNA]</scope>
    <source>
        <strain evidence="10 11">SMR1</strain>
    </source>
</reference>
<dbReference type="RefSeq" id="WP_089419800.1">
    <property type="nucleotide sequence ID" value="NZ_CP022415.1"/>
</dbReference>
<dbReference type="Proteomes" id="UP000199754">
    <property type="component" value="Chromosome"/>
</dbReference>
<evidence type="ECO:0000256" key="6">
    <source>
        <dbReference type="ARBA" id="ARBA00022989"/>
    </source>
</evidence>
<accession>A0A221JYR7</accession>
<dbReference type="PANTHER" id="PTHR30574:SF1">
    <property type="entry name" value="SULPHUR TRANSPORT DOMAIN-CONTAINING PROTEIN"/>
    <property type="match status" value="1"/>
</dbReference>
<feature type="transmembrane region" description="Helical" evidence="9">
    <location>
        <begin position="6"/>
        <end position="26"/>
    </location>
</feature>
<keyword evidence="4" id="KW-0997">Cell inner membrane</keyword>
<evidence type="ECO:0000256" key="4">
    <source>
        <dbReference type="ARBA" id="ARBA00022519"/>
    </source>
</evidence>
<dbReference type="GO" id="GO:0005886">
    <property type="term" value="C:plasma membrane"/>
    <property type="evidence" value="ECO:0007669"/>
    <property type="project" value="UniProtKB-SubCell"/>
</dbReference>
<keyword evidence="2" id="KW-0813">Transport</keyword>
<keyword evidence="5 9" id="KW-0812">Transmembrane</keyword>
<sequence length="142" mass="14014">MEVSWLWGLFGGLIIGTAASILLLGNGRIMGASGILGGLLDGTAGRGWIEAVVFVAALIATPALLHYLGTGTVRTNATASPVLLIAGGLAVGLGTRLANGCTSGHGVCGISRLSVRGIVATLFYIGAGVATVACLRLLAGGL</sequence>
<protein>
    <submittedName>
        <fullName evidence="10">Sulfur transport</fullName>
    </submittedName>
</protein>
<keyword evidence="3" id="KW-1003">Cell membrane</keyword>
<keyword evidence="6 9" id="KW-1133">Transmembrane helix</keyword>
<evidence type="ECO:0000256" key="2">
    <source>
        <dbReference type="ARBA" id="ARBA00022448"/>
    </source>
</evidence>
<feature type="transmembrane region" description="Helical" evidence="9">
    <location>
        <begin position="47"/>
        <end position="67"/>
    </location>
</feature>
<comment type="subcellular location">
    <subcellularLocation>
        <location evidence="1">Cell inner membrane</location>
        <topology evidence="1">Multi-pass membrane protein</topology>
    </subcellularLocation>
</comment>
<feature type="transmembrane region" description="Helical" evidence="9">
    <location>
        <begin position="79"/>
        <end position="98"/>
    </location>
</feature>